<proteinExistence type="predicted"/>
<gene>
    <name evidence="1" type="ORF">HRJ53_06955</name>
</gene>
<dbReference type="InterPro" id="IPR011250">
    <property type="entry name" value="OMP/PagP_B-barrel"/>
</dbReference>
<sequence length="122" mass="13176">MNGWLLQSFNLNNPAVGESVSNVLAVVDAFPIRKTPIFLRVGQGLALYQNNRPGGFGGSGWAWTAGVGYEIPLTENLRLAPMVDYAAGSLGDVRNAIAVEIGRRYSVVEFEVAIAWHFGAPR</sequence>
<name>A0A7V8NPC1_9BACT</name>
<evidence type="ECO:0000313" key="2">
    <source>
        <dbReference type="Proteomes" id="UP000567293"/>
    </source>
</evidence>
<comment type="caution">
    <text evidence="1">The sequence shown here is derived from an EMBL/GenBank/DDBJ whole genome shotgun (WGS) entry which is preliminary data.</text>
</comment>
<evidence type="ECO:0000313" key="1">
    <source>
        <dbReference type="EMBL" id="MBA0084715.1"/>
    </source>
</evidence>
<dbReference type="SUPFAM" id="SSF56925">
    <property type="entry name" value="OMPA-like"/>
    <property type="match status" value="1"/>
</dbReference>
<dbReference type="Proteomes" id="UP000567293">
    <property type="component" value="Unassembled WGS sequence"/>
</dbReference>
<dbReference type="EMBL" id="JACDQQ010000677">
    <property type="protein sequence ID" value="MBA0084715.1"/>
    <property type="molecule type" value="Genomic_DNA"/>
</dbReference>
<evidence type="ECO:0008006" key="3">
    <source>
        <dbReference type="Google" id="ProtNLM"/>
    </source>
</evidence>
<dbReference type="AlphaFoldDB" id="A0A7V8NPC1"/>
<protein>
    <recommendedName>
        <fullName evidence="3">Outer membrane protein beta-barrel domain-containing protein</fullName>
    </recommendedName>
</protein>
<accession>A0A7V8NPC1</accession>
<reference evidence="1" key="1">
    <citation type="submission" date="2020-06" db="EMBL/GenBank/DDBJ databases">
        <title>Legume-microbial interactions unlock mineral nutrients during tropical forest succession.</title>
        <authorList>
            <person name="Epihov D.Z."/>
        </authorList>
    </citation>
    <scope>NUCLEOTIDE SEQUENCE [LARGE SCALE GENOMIC DNA]</scope>
    <source>
        <strain evidence="1">Pan2503</strain>
    </source>
</reference>
<keyword evidence="2" id="KW-1185">Reference proteome</keyword>
<organism evidence="1 2">
    <name type="scientific">Candidatus Acidiferrum panamense</name>
    <dbReference type="NCBI Taxonomy" id="2741543"/>
    <lineage>
        <taxon>Bacteria</taxon>
        <taxon>Pseudomonadati</taxon>
        <taxon>Acidobacteriota</taxon>
        <taxon>Terriglobia</taxon>
        <taxon>Candidatus Acidiferrales</taxon>
        <taxon>Candidatus Acidiferrum</taxon>
    </lineage>
</organism>